<gene>
    <name evidence="2" type="ORF">MRATA1EN1_LOCUS1907</name>
</gene>
<sequence length="128" mass="13563">MKRPIDSAGGDNRVHPEAPSCSRAHCLAGDRPHRLTFLPHSPALRQLGRPSLPQGAAASPQPIGILGPSRPSHELALRAERRSNARPPPSLGGSEPRGEGRAGKGRARGLPARSPKWPSSFRERCGGP</sequence>
<dbReference type="Proteomes" id="UP001176941">
    <property type="component" value="Chromosome 10"/>
</dbReference>
<feature type="region of interest" description="Disordered" evidence="1">
    <location>
        <begin position="39"/>
        <end position="128"/>
    </location>
</feature>
<organism evidence="2 3">
    <name type="scientific">Rangifer tarandus platyrhynchus</name>
    <name type="common">Svalbard reindeer</name>
    <dbReference type="NCBI Taxonomy" id="3082113"/>
    <lineage>
        <taxon>Eukaryota</taxon>
        <taxon>Metazoa</taxon>
        <taxon>Chordata</taxon>
        <taxon>Craniata</taxon>
        <taxon>Vertebrata</taxon>
        <taxon>Euteleostomi</taxon>
        <taxon>Mammalia</taxon>
        <taxon>Eutheria</taxon>
        <taxon>Laurasiatheria</taxon>
        <taxon>Artiodactyla</taxon>
        <taxon>Ruminantia</taxon>
        <taxon>Pecora</taxon>
        <taxon>Cervidae</taxon>
        <taxon>Odocoileinae</taxon>
        <taxon>Rangifer</taxon>
    </lineage>
</organism>
<reference evidence="2" key="1">
    <citation type="submission" date="2023-04" db="EMBL/GenBank/DDBJ databases">
        <authorList>
            <consortium name="ELIXIR-Norway"/>
        </authorList>
    </citation>
    <scope>NUCLEOTIDE SEQUENCE [LARGE SCALE GENOMIC DNA]</scope>
</reference>
<evidence type="ECO:0000313" key="2">
    <source>
        <dbReference type="EMBL" id="CAI9152945.1"/>
    </source>
</evidence>
<keyword evidence="3" id="KW-1185">Reference proteome</keyword>
<dbReference type="EMBL" id="OX459946">
    <property type="protein sequence ID" value="CAI9152945.1"/>
    <property type="molecule type" value="Genomic_DNA"/>
</dbReference>
<evidence type="ECO:0000313" key="3">
    <source>
        <dbReference type="Proteomes" id="UP001176941"/>
    </source>
</evidence>
<proteinExistence type="predicted"/>
<accession>A0ABN8XWA4</accession>
<feature type="region of interest" description="Disordered" evidence="1">
    <location>
        <begin position="1"/>
        <end position="25"/>
    </location>
</feature>
<feature type="compositionally biased region" description="Basic and acidic residues" evidence="1">
    <location>
        <begin position="71"/>
        <end position="83"/>
    </location>
</feature>
<protein>
    <submittedName>
        <fullName evidence="2">Uncharacterized protein</fullName>
    </submittedName>
</protein>
<name>A0ABN8XWA4_RANTA</name>
<evidence type="ECO:0000256" key="1">
    <source>
        <dbReference type="SAM" id="MobiDB-lite"/>
    </source>
</evidence>